<dbReference type="EMBL" id="JAHXZJ010000002">
    <property type="protein sequence ID" value="KAH0564352.1"/>
    <property type="molecule type" value="Genomic_DNA"/>
</dbReference>
<accession>A0AAV7J5H9</accession>
<dbReference type="AlphaFoldDB" id="A0AAV7J5H9"/>
<sequence length="105" mass="11851">MDAMELCYVLSSEQSTTVNNSKGDTRRNSCLVLVRYLRYQCAGVGEYRIERCNEFTFNKTQLSCIVELCCVVCCMSIVKLKNDRTHNLASQLRTLAALAVGLQFP</sequence>
<dbReference type="Proteomes" id="UP000826195">
    <property type="component" value="Unassembled WGS sequence"/>
</dbReference>
<proteinExistence type="predicted"/>
<comment type="caution">
    <text evidence="1">The sequence shown here is derived from an EMBL/GenBank/DDBJ whole genome shotgun (WGS) entry which is preliminary data.</text>
</comment>
<evidence type="ECO:0000313" key="2">
    <source>
        <dbReference type="Proteomes" id="UP000826195"/>
    </source>
</evidence>
<protein>
    <submittedName>
        <fullName evidence="1">Uncharacterized protein</fullName>
    </submittedName>
</protein>
<name>A0AAV7J5H9_COTGL</name>
<evidence type="ECO:0000313" key="1">
    <source>
        <dbReference type="EMBL" id="KAH0564352.1"/>
    </source>
</evidence>
<keyword evidence="2" id="KW-1185">Reference proteome</keyword>
<gene>
    <name evidence="1" type="ORF">KQX54_011540</name>
</gene>
<reference evidence="1 2" key="1">
    <citation type="journal article" date="2021" name="J. Hered.">
        <title>A chromosome-level genome assembly of the parasitoid wasp, Cotesia glomerata (Hymenoptera: Braconidae).</title>
        <authorList>
            <person name="Pinto B.J."/>
            <person name="Weis J.J."/>
            <person name="Gamble T."/>
            <person name="Ode P.J."/>
            <person name="Paul R."/>
            <person name="Zaspel J.M."/>
        </authorList>
    </citation>
    <scope>NUCLEOTIDE SEQUENCE [LARGE SCALE GENOMIC DNA]</scope>
    <source>
        <strain evidence="1">CgM1</strain>
    </source>
</reference>
<organism evidence="1 2">
    <name type="scientific">Cotesia glomerata</name>
    <name type="common">Lepidopteran parasitic wasp</name>
    <name type="synonym">Apanteles glomeratus</name>
    <dbReference type="NCBI Taxonomy" id="32391"/>
    <lineage>
        <taxon>Eukaryota</taxon>
        <taxon>Metazoa</taxon>
        <taxon>Ecdysozoa</taxon>
        <taxon>Arthropoda</taxon>
        <taxon>Hexapoda</taxon>
        <taxon>Insecta</taxon>
        <taxon>Pterygota</taxon>
        <taxon>Neoptera</taxon>
        <taxon>Endopterygota</taxon>
        <taxon>Hymenoptera</taxon>
        <taxon>Apocrita</taxon>
        <taxon>Ichneumonoidea</taxon>
        <taxon>Braconidae</taxon>
        <taxon>Microgastrinae</taxon>
        <taxon>Cotesia</taxon>
    </lineage>
</organism>